<reference evidence="3 4" key="1">
    <citation type="journal article" date="2016" name="Fungal Biol.">
        <title>The genome of Xylona heveae provides a window into fungal endophytism.</title>
        <authorList>
            <person name="Gazis R."/>
            <person name="Kuo A."/>
            <person name="Riley R."/>
            <person name="LaButti K."/>
            <person name="Lipzen A."/>
            <person name="Lin J."/>
            <person name="Amirebrahimi M."/>
            <person name="Hesse C.N."/>
            <person name="Spatafora J.W."/>
            <person name="Henrissat B."/>
            <person name="Hainaut M."/>
            <person name="Grigoriev I.V."/>
            <person name="Hibbett D.S."/>
        </authorList>
    </citation>
    <scope>NUCLEOTIDE SEQUENCE [LARGE SCALE GENOMIC DNA]</scope>
    <source>
        <strain evidence="3 4">TC161</strain>
    </source>
</reference>
<gene>
    <name evidence="3" type="ORF">L228DRAFT_260174</name>
</gene>
<dbReference type="OrthoDB" id="4034134at2759"/>
<dbReference type="STRING" id="1328760.A0A165HD99"/>
<dbReference type="EMBL" id="KV407457">
    <property type="protein sequence ID" value="KZF23333.1"/>
    <property type="molecule type" value="Genomic_DNA"/>
</dbReference>
<protein>
    <submittedName>
        <fullName evidence="3">Uncharacterized protein</fullName>
    </submittedName>
</protein>
<dbReference type="AlphaFoldDB" id="A0A165HD99"/>
<evidence type="ECO:0000313" key="3">
    <source>
        <dbReference type="EMBL" id="KZF23333.1"/>
    </source>
</evidence>
<keyword evidence="2" id="KW-0812">Transmembrane</keyword>
<keyword evidence="2" id="KW-0472">Membrane</keyword>
<sequence>MSVPSSWLQKQRKSDLVGLADQVGLKDYESLKKTDLEVALDEFLRANQSKFANESSLMPFYKRIAAGSPVKKESVAATPDSEPKSAKPRSRKIVKVRDNIDSSEHSTPEASRTAMVTRTPRTSLGFPSPVNLPPSPAAVADAIDRRTADVRSKIGKAWEGTGVTNSAEGLREVLSSAVGVETLVLLIEACGLFPEVLPLRYPFKIPAQPAIGLQSDLPVPIPDLFLLLTNSFWGPFTLWLSTTLLVPLAFAYFFNLTLHAKSSHATHSRVVKPTYRFDPLAFNVVKGLITWLVYSQGVGFGGWLRSENVARVDAAIPGGHTGILIGAGVGALASIYEAILKK</sequence>
<dbReference type="RefSeq" id="XP_018188888.1">
    <property type="nucleotide sequence ID" value="XM_018334231.1"/>
</dbReference>
<evidence type="ECO:0000256" key="1">
    <source>
        <dbReference type="SAM" id="MobiDB-lite"/>
    </source>
</evidence>
<dbReference type="PANTHER" id="PTHR41807">
    <property type="entry name" value="GLUTATHIONE TRANSFERASE 3"/>
    <property type="match status" value="1"/>
</dbReference>
<dbReference type="OMA" id="YLPDMFL"/>
<keyword evidence="2" id="KW-1133">Transmembrane helix</keyword>
<dbReference type="InterPro" id="IPR038872">
    <property type="entry name" value="Put_GTT3"/>
</dbReference>
<feature type="transmembrane region" description="Helical" evidence="2">
    <location>
        <begin position="232"/>
        <end position="254"/>
    </location>
</feature>
<accession>A0A165HD99</accession>
<evidence type="ECO:0000256" key="2">
    <source>
        <dbReference type="SAM" id="Phobius"/>
    </source>
</evidence>
<dbReference type="InParanoid" id="A0A165HD99"/>
<keyword evidence="4" id="KW-1185">Reference proteome</keyword>
<name>A0A165HD99_XYLHT</name>
<dbReference type="PANTHER" id="PTHR41807:SF1">
    <property type="entry name" value="GLUTATHIONE TRANSFERASE 3"/>
    <property type="match status" value="1"/>
</dbReference>
<feature type="region of interest" description="Disordered" evidence="1">
    <location>
        <begin position="72"/>
        <end position="131"/>
    </location>
</feature>
<dbReference type="GO" id="GO:0016020">
    <property type="term" value="C:membrane"/>
    <property type="evidence" value="ECO:0007669"/>
    <property type="project" value="TreeGrafter"/>
</dbReference>
<dbReference type="GeneID" id="28899368"/>
<dbReference type="Proteomes" id="UP000076632">
    <property type="component" value="Unassembled WGS sequence"/>
</dbReference>
<proteinExistence type="predicted"/>
<evidence type="ECO:0000313" key="4">
    <source>
        <dbReference type="Proteomes" id="UP000076632"/>
    </source>
</evidence>
<organism evidence="3 4">
    <name type="scientific">Xylona heveae (strain CBS 132557 / TC161)</name>
    <dbReference type="NCBI Taxonomy" id="1328760"/>
    <lineage>
        <taxon>Eukaryota</taxon>
        <taxon>Fungi</taxon>
        <taxon>Dikarya</taxon>
        <taxon>Ascomycota</taxon>
        <taxon>Pezizomycotina</taxon>
        <taxon>Xylonomycetes</taxon>
        <taxon>Xylonales</taxon>
        <taxon>Xylonaceae</taxon>
        <taxon>Xylona</taxon>
    </lineage>
</organism>
<feature type="compositionally biased region" description="Polar residues" evidence="1">
    <location>
        <begin position="108"/>
        <end position="122"/>
    </location>
</feature>
<feature type="compositionally biased region" description="Basic and acidic residues" evidence="1">
    <location>
        <begin position="95"/>
        <end position="107"/>
    </location>
</feature>
<feature type="transmembrane region" description="Helical" evidence="2">
    <location>
        <begin position="314"/>
        <end position="336"/>
    </location>
</feature>
<feature type="transmembrane region" description="Helical" evidence="2">
    <location>
        <begin position="275"/>
        <end position="294"/>
    </location>
</feature>